<dbReference type="CDD" id="cd22414">
    <property type="entry name" value="KH-I_Vigilin_rpt11"/>
    <property type="match status" value="1"/>
</dbReference>
<dbReference type="OrthoDB" id="10027144at2759"/>
<feature type="domain" description="K Homology" evidence="8">
    <location>
        <begin position="939"/>
        <end position="1005"/>
    </location>
</feature>
<dbReference type="GeneID" id="105263040"/>
<dbReference type="CDD" id="cd22415">
    <property type="entry name" value="KH-I_Vigilin_rpt12"/>
    <property type="match status" value="1"/>
</dbReference>
<feature type="domain" description="K Homology" evidence="8">
    <location>
        <begin position="773"/>
        <end position="842"/>
    </location>
</feature>
<evidence type="ECO:0000256" key="1">
    <source>
        <dbReference type="ARBA" id="ARBA00004496"/>
    </source>
</evidence>
<organism evidence="9">
    <name type="scientific">Fopius arisanus</name>
    <dbReference type="NCBI Taxonomy" id="64838"/>
    <lineage>
        <taxon>Eukaryota</taxon>
        <taxon>Metazoa</taxon>
        <taxon>Ecdysozoa</taxon>
        <taxon>Arthropoda</taxon>
        <taxon>Hexapoda</taxon>
        <taxon>Insecta</taxon>
        <taxon>Pterygota</taxon>
        <taxon>Neoptera</taxon>
        <taxon>Endopterygota</taxon>
        <taxon>Hymenoptera</taxon>
        <taxon>Apocrita</taxon>
        <taxon>Ichneumonoidea</taxon>
        <taxon>Braconidae</taxon>
        <taxon>Opiinae</taxon>
        <taxon>Fopius</taxon>
    </lineage>
</organism>
<keyword evidence="12" id="KW-1185">Reference proteome</keyword>
<dbReference type="CDD" id="cd22407">
    <property type="entry name" value="KH-I_Vigilin_rpt3"/>
    <property type="match status" value="1"/>
</dbReference>
<dbReference type="EMBL" id="GBYB01006101">
    <property type="protein sequence ID" value="JAG75868.1"/>
    <property type="molecule type" value="Transcribed_RNA"/>
</dbReference>
<dbReference type="EMBL" id="GBYB01006102">
    <property type="protein sequence ID" value="JAG75869.1"/>
    <property type="molecule type" value="Transcribed_RNA"/>
</dbReference>
<dbReference type="InterPro" id="IPR057778">
    <property type="entry name" value="KH_Vigilin_N"/>
</dbReference>
<dbReference type="CDD" id="cd22408">
    <property type="entry name" value="KH-I_Vigilin_rpt4"/>
    <property type="match status" value="1"/>
</dbReference>
<feature type="domain" description="K Homology" evidence="8">
    <location>
        <begin position="270"/>
        <end position="338"/>
    </location>
</feature>
<accession>A0A9R1TUR9</accession>
<feature type="domain" description="K Homology" evidence="8">
    <location>
        <begin position="846"/>
        <end position="938"/>
    </location>
</feature>
<reference evidence="9" key="1">
    <citation type="submission" date="2015-01" db="EMBL/GenBank/DDBJ databases">
        <title>Transcriptome Assembly of Fopius arisanus.</title>
        <authorList>
            <person name="Geib S."/>
        </authorList>
    </citation>
    <scope>NUCLEOTIDE SEQUENCE</scope>
</reference>
<evidence type="ECO:0000313" key="10">
    <source>
        <dbReference type="EMBL" id="JAG75869.1"/>
    </source>
</evidence>
<feature type="domain" description="K Homology" evidence="8">
    <location>
        <begin position="700"/>
        <end position="769"/>
    </location>
</feature>
<name>A0A0C9RGD1_9HYME</name>
<feature type="domain" description="K Homology" evidence="8">
    <location>
        <begin position="125"/>
        <end position="193"/>
    </location>
</feature>
<feature type="domain" description="K Homology" evidence="8">
    <location>
        <begin position="197"/>
        <end position="265"/>
    </location>
</feature>
<feature type="domain" description="K Homology" evidence="8">
    <location>
        <begin position="339"/>
        <end position="405"/>
    </location>
</feature>
<keyword evidence="3" id="KW-0677">Repeat</keyword>
<evidence type="ECO:0000313" key="11">
    <source>
        <dbReference type="EMBL" id="JAG75870.1"/>
    </source>
</evidence>
<gene>
    <name evidence="9" type="primary">Hdlbp_2</name>
    <name evidence="13" type="synonym">Dp1</name>
    <name evidence="11" type="synonym">Hdlbp_0</name>
    <name evidence="10" type="synonym">Hdlbp_1</name>
    <name evidence="9" type="ORF">g.52297</name>
    <name evidence="10" type="ORF">g.52306</name>
    <name evidence="11" type="ORF">g.52315</name>
</gene>
<dbReference type="CDD" id="cd22413">
    <property type="entry name" value="KH-I_Vigilin_rpt10"/>
    <property type="match status" value="1"/>
</dbReference>
<dbReference type="SMART" id="SM00322">
    <property type="entry name" value="KH"/>
    <property type="match status" value="14"/>
</dbReference>
<dbReference type="PROSITE" id="PS50084">
    <property type="entry name" value="KH_TYPE_1"/>
    <property type="match status" value="14"/>
</dbReference>
<proteinExistence type="predicted"/>
<dbReference type="CDD" id="cd02394">
    <property type="entry name" value="KH-I_Vigilin_rpt6"/>
    <property type="match status" value="1"/>
</dbReference>
<feature type="coiled-coil region" evidence="6">
    <location>
        <begin position="603"/>
        <end position="630"/>
    </location>
</feature>
<evidence type="ECO:0000259" key="8">
    <source>
        <dbReference type="SMART" id="SM00322"/>
    </source>
</evidence>
<dbReference type="Pfam" id="PF00013">
    <property type="entry name" value="KH_1"/>
    <property type="match status" value="14"/>
</dbReference>
<dbReference type="SUPFAM" id="SSF54791">
    <property type="entry name" value="Eukaryotic type KH-domain (KH-domain type I)"/>
    <property type="match status" value="13"/>
</dbReference>
<feature type="region of interest" description="Disordered" evidence="7">
    <location>
        <begin position="1"/>
        <end position="43"/>
    </location>
</feature>
<evidence type="ECO:0000256" key="6">
    <source>
        <dbReference type="SAM" id="Coils"/>
    </source>
</evidence>
<feature type="domain" description="K Homology" evidence="8">
    <location>
        <begin position="410"/>
        <end position="477"/>
    </location>
</feature>
<dbReference type="PANTHER" id="PTHR10627">
    <property type="entry name" value="SCP160"/>
    <property type="match status" value="1"/>
</dbReference>
<dbReference type="GO" id="GO:0003729">
    <property type="term" value="F:mRNA binding"/>
    <property type="evidence" value="ECO:0007669"/>
    <property type="project" value="TreeGrafter"/>
</dbReference>
<dbReference type="Proteomes" id="UP000694866">
    <property type="component" value="Unplaced"/>
</dbReference>
<comment type="subcellular location">
    <subcellularLocation>
        <location evidence="1">Cytoplasm</location>
    </subcellularLocation>
</comment>
<feature type="domain" description="K Homology" evidence="8">
    <location>
        <begin position="481"/>
        <end position="549"/>
    </location>
</feature>
<dbReference type="InterPro" id="IPR004088">
    <property type="entry name" value="KH_dom_type_1"/>
</dbReference>
<feature type="region of interest" description="Disordered" evidence="7">
    <location>
        <begin position="1175"/>
        <end position="1241"/>
    </location>
</feature>
<dbReference type="RefSeq" id="XP_011297299.1">
    <property type="nucleotide sequence ID" value="XM_011298997.1"/>
</dbReference>
<evidence type="ECO:0000256" key="5">
    <source>
        <dbReference type="PROSITE-ProRule" id="PRU00117"/>
    </source>
</evidence>
<feature type="domain" description="K Homology" evidence="8">
    <location>
        <begin position="1017"/>
        <end position="1086"/>
    </location>
</feature>
<dbReference type="CDD" id="cd22406">
    <property type="entry name" value="KH-I_Vigilin_rpt2"/>
    <property type="match status" value="1"/>
</dbReference>
<evidence type="ECO:0000313" key="12">
    <source>
        <dbReference type="Proteomes" id="UP000694866"/>
    </source>
</evidence>
<dbReference type="CDD" id="cd22405">
    <property type="entry name" value="KH-I_Vigilin_rpt1"/>
    <property type="match status" value="1"/>
</dbReference>
<dbReference type="InterPro" id="IPR004087">
    <property type="entry name" value="KH_dom"/>
</dbReference>
<dbReference type="InterPro" id="IPR036612">
    <property type="entry name" value="KH_dom_type_1_sf"/>
</dbReference>
<evidence type="ECO:0000313" key="13">
    <source>
        <dbReference type="RefSeq" id="XP_011297299.1"/>
    </source>
</evidence>
<sequence length="1241" mass="140375">MQQQQSATEEGTAYEPPTYDETFPELPGSGSNSITPTLPKMNDRMRVGSSHVTQVFHVPMEERKFDHSNKFGEGESMRTCQAIMKETHTHIEMSSSKNQVLTFVLTGKQNEVLDARRRILATFQTQTNKQINIPKEHHRWILGKLRQRLNELEKATATKINIPSVDVQSDIITITGTKEGIEKAEHEMRVISDEQSRKAFERVTVPKIYHPFIRGAHDENLTSMISETGARINIPPPSVQNDEITIAGEKDGVNVAKRMIEEIYKNMEKRCSSVSVEVPKSQHKYVIGHRNSTIAEILQLTGVSVEMPPADSPTGTITLRGPQEKLGQALDKVYEKANSVRTVTIEAPSWIHKYIIGRKGENINKITQDLPKVNIGFTANVDKIKIEGPPEDVEKAREHVEAHVQDLINKLTFVELKVDPRYFKHIIGKNGANVNRLKEENDVVLNIFEADGQNMIRIEGKESGVREAEAQLTEMVKKLENEKEKDVIIDQRHYASIIGMKGLTIKEIRDKFNYVQITIPGPEEGDIVKIRGPKLDVDRCHKYLMKLVKKLDENCHVIELPIFKQLHRFVIGKGGANLRRIKEETQTKIDFPAEIDDNDVITITGKKENVELARDMIQKIQNELSNIVEEEVTISPKYYNTLIGTGGKLIHSIMEDCGGVAIKFPPADSKSDKVTIRGLKEDVEKAKQQLLEQIHEKELSSFSDVVRANPVYHKFIIGRQGANVKKIRESTGARVIFPTDKDEDSETITIIGKKEAVEKAKEKLETIIREIDNIVEDEMQIDPKHHRHFVARRGGVLYRIADDCGGVQISFPRAGVESDRVILKGAKECIEAAKQRMKEIVQELESMVTVECIIPQVHHRTVMGAKGCKVQTITSEFDVQIKFPEREMHREEQEEHQVNGEGGENGEVKETPACDIIRIRGQPKNVESAKNALLDLVPVTVEVPVPFDLHRLIIGKSGRDVRVLMSKYDVHIILSSAEEKLDFIKIIGTPVNAQEAKEAILERVNDLEAKKQERVLKSYEVKIEIDPEYHPKIIGRGGAVIKRIRTDHDVQVNFPRKGDPDEHIITITGFEKNAHEAKDEIMKIVNALNELNKEEIFIDSAVHARLIGARGKNIKRIMDEYKVEIKFPRRRDEDLDLVTIIGPEENVVEAKEHLLTLAHEYLQDLEEWQMRHSLTRGNKRESERPRGSESDSGFVVKGAPWEQNPPKSAPDTASVADFPTFVGHDSNQVPVSAPEGPWGKR</sequence>
<dbReference type="AlphaFoldDB" id="A0A0C9RGD1"/>
<dbReference type="CDD" id="cd22411">
    <property type="entry name" value="KH-I_Vigilin_rpt8"/>
    <property type="match status" value="1"/>
</dbReference>
<keyword evidence="4 5" id="KW-0694">RNA-binding</keyword>
<feature type="coiled-coil region" evidence="6">
    <location>
        <begin position="823"/>
        <end position="850"/>
    </location>
</feature>
<keyword evidence="6" id="KW-0175">Coiled coil</keyword>
<feature type="domain" description="K Homology" evidence="8">
    <location>
        <begin position="1090"/>
        <end position="1159"/>
    </location>
</feature>
<dbReference type="CTD" id="37116"/>
<dbReference type="PANTHER" id="PTHR10627:SF31">
    <property type="entry name" value="DODECA-SATELLITE-BINDING PROTEIN 1, ISOFORM A"/>
    <property type="match status" value="1"/>
</dbReference>
<feature type="region of interest" description="Disordered" evidence="7">
    <location>
        <begin position="888"/>
        <end position="907"/>
    </location>
</feature>
<dbReference type="Gene3D" id="3.30.1370.10">
    <property type="entry name" value="K Homology domain, type 1"/>
    <property type="match status" value="14"/>
</dbReference>
<evidence type="ECO:0000256" key="4">
    <source>
        <dbReference type="ARBA" id="ARBA00022884"/>
    </source>
</evidence>
<evidence type="ECO:0000256" key="3">
    <source>
        <dbReference type="ARBA" id="ARBA00022737"/>
    </source>
</evidence>
<feature type="compositionally biased region" description="Basic and acidic residues" evidence="7">
    <location>
        <begin position="1178"/>
        <end position="1189"/>
    </location>
</feature>
<evidence type="ECO:0000313" key="9">
    <source>
        <dbReference type="EMBL" id="JAG75868.1"/>
    </source>
</evidence>
<feature type="compositionally biased region" description="Basic and acidic residues" evidence="7">
    <location>
        <begin position="888"/>
        <end position="898"/>
    </location>
</feature>
<protein>
    <submittedName>
        <fullName evidence="11">Hdlbp_0 protein</fullName>
    </submittedName>
    <submittedName>
        <fullName evidence="10">Hdlbp_1 protein</fullName>
    </submittedName>
    <submittedName>
        <fullName evidence="9">Hdlbp_2 protein</fullName>
    </submittedName>
    <submittedName>
        <fullName evidence="13">Vigilin</fullName>
    </submittedName>
</protein>
<dbReference type="EMBL" id="GBYB01006103">
    <property type="protein sequence ID" value="JAG75870.1"/>
    <property type="molecule type" value="Transcribed_RNA"/>
</dbReference>
<evidence type="ECO:0000256" key="7">
    <source>
        <dbReference type="SAM" id="MobiDB-lite"/>
    </source>
</evidence>
<dbReference type="CDD" id="cd22412">
    <property type="entry name" value="KH-I_Vigilin_rpt9"/>
    <property type="match status" value="1"/>
</dbReference>
<evidence type="ECO:0000256" key="2">
    <source>
        <dbReference type="ARBA" id="ARBA00022490"/>
    </source>
</evidence>
<accession>A0A0C9RGD1</accession>
<keyword evidence="2" id="KW-0963">Cytoplasm</keyword>
<dbReference type="Pfam" id="PF24668">
    <property type="entry name" value="KH_Vigilin"/>
    <property type="match status" value="1"/>
</dbReference>
<reference evidence="13" key="2">
    <citation type="submission" date="2025-04" db="UniProtKB">
        <authorList>
            <consortium name="RefSeq"/>
        </authorList>
    </citation>
    <scope>IDENTIFICATION</scope>
    <source>
        <strain evidence="13">USDA-PBARC FA_bdor</strain>
        <tissue evidence="13">Whole organism</tissue>
    </source>
</reference>
<dbReference type="GO" id="GO:0010468">
    <property type="term" value="P:regulation of gene expression"/>
    <property type="evidence" value="ECO:0007669"/>
    <property type="project" value="UniProtKB-ARBA"/>
</dbReference>
<dbReference type="CDD" id="cd22417">
    <property type="entry name" value="KH-I_Vigilin_rpt14"/>
    <property type="match status" value="1"/>
</dbReference>
<dbReference type="KEGG" id="fas:105263040"/>
<dbReference type="CDD" id="cd22418">
    <property type="entry name" value="KH-I_Vigilin_rpt15"/>
    <property type="match status" value="1"/>
</dbReference>
<dbReference type="CDD" id="cd22409">
    <property type="entry name" value="KH-I_Vigilin_rpt5"/>
    <property type="match status" value="1"/>
</dbReference>
<feature type="domain" description="K Homology" evidence="8">
    <location>
        <begin position="626"/>
        <end position="695"/>
    </location>
</feature>
<feature type="domain" description="K Homology" evidence="8">
    <location>
        <begin position="554"/>
        <end position="622"/>
    </location>
</feature>
<feature type="coiled-coil region" evidence="6">
    <location>
        <begin position="750"/>
        <end position="777"/>
    </location>
</feature>